<feature type="compositionally biased region" description="Polar residues" evidence="1">
    <location>
        <begin position="133"/>
        <end position="143"/>
    </location>
</feature>
<feature type="compositionally biased region" description="Low complexity" evidence="1">
    <location>
        <begin position="326"/>
        <end position="341"/>
    </location>
</feature>
<feature type="region of interest" description="Disordered" evidence="1">
    <location>
        <begin position="313"/>
        <end position="351"/>
    </location>
</feature>
<feature type="region of interest" description="Disordered" evidence="1">
    <location>
        <begin position="93"/>
        <end position="197"/>
    </location>
</feature>
<proteinExistence type="predicted"/>
<sequence length="568" mass="64838">MGNVKSTENDSGFMEIDQEIYQNQVNQAVEVGVDELYINEKKESKVGSNEPDVNDNTSIIEPGTVLDQNINQVTTVETELATRETRKAEHLISKETNKLVNKQGTVRRMGNSPKLEVDKVQTNTRNSEKREMSTQNRQIWNRQKTGDRNSEKPTNRSANRNNTSTNSPKRVPTQHISSKNSTFNLTNSTNNTPRSKQTYNINCKISSPKITKTNTFKYIQKTNLNKNLSYSLIDTSKNLTENIINVDFVQNGVEELSLNGDSRGRMECEWRTHSSERRKGTRDGLDRCITALAKPKRFPNAKITHTDNVTKDITSAPCKPNEVGDENNGNNKKNTYGNVGNFVNDRASENRRHGEREINGNNLTYNKTNENTLRTSELNTIESKELNTIGSKELNTIGTKELNTIEPNERNIIGTMERNRGRCEERCEVRRKADRSSSNRGSKERCENWTGRLHYSWRNEEDIYWSENCAVMLNYHRWLNSYASELTPEDSQCSDLKFDARRNTVTSNAGLRLVELRGSKGLCLRYWSFPSPLPRLRKCLILPIQYLKAALTLVAIDNEGAIVKVELR</sequence>
<dbReference type="EMBL" id="HBUF01072653">
    <property type="protein sequence ID" value="CAG6630142.1"/>
    <property type="molecule type" value="Transcribed_RNA"/>
</dbReference>
<accession>A0A8D8QE33</accession>
<name>A0A8D8QE33_9HEMI</name>
<evidence type="ECO:0000313" key="2">
    <source>
        <dbReference type="EMBL" id="CAG6630141.1"/>
    </source>
</evidence>
<organism evidence="2">
    <name type="scientific">Cacopsylla melanoneura</name>
    <dbReference type="NCBI Taxonomy" id="428564"/>
    <lineage>
        <taxon>Eukaryota</taxon>
        <taxon>Metazoa</taxon>
        <taxon>Ecdysozoa</taxon>
        <taxon>Arthropoda</taxon>
        <taxon>Hexapoda</taxon>
        <taxon>Insecta</taxon>
        <taxon>Pterygota</taxon>
        <taxon>Neoptera</taxon>
        <taxon>Paraneoptera</taxon>
        <taxon>Hemiptera</taxon>
        <taxon>Sternorrhyncha</taxon>
        <taxon>Psylloidea</taxon>
        <taxon>Psyllidae</taxon>
        <taxon>Psyllinae</taxon>
        <taxon>Cacopsylla</taxon>
    </lineage>
</organism>
<feature type="compositionally biased region" description="Basic and acidic residues" evidence="1">
    <location>
        <begin position="144"/>
        <end position="154"/>
    </location>
</feature>
<feature type="compositionally biased region" description="Low complexity" evidence="1">
    <location>
        <begin position="155"/>
        <end position="167"/>
    </location>
</feature>
<reference evidence="2" key="1">
    <citation type="submission" date="2021-05" db="EMBL/GenBank/DDBJ databases">
        <authorList>
            <person name="Alioto T."/>
            <person name="Alioto T."/>
            <person name="Gomez Garrido J."/>
        </authorList>
    </citation>
    <scope>NUCLEOTIDE SEQUENCE</scope>
</reference>
<evidence type="ECO:0000256" key="1">
    <source>
        <dbReference type="SAM" id="MobiDB-lite"/>
    </source>
</evidence>
<protein>
    <submittedName>
        <fullName evidence="2">Uncharacterized protein</fullName>
    </submittedName>
</protein>
<dbReference type="AlphaFoldDB" id="A0A8D8QE33"/>
<feature type="compositionally biased region" description="Low complexity" evidence="1">
    <location>
        <begin position="177"/>
        <end position="192"/>
    </location>
</feature>
<dbReference type="EMBL" id="HBUF01072652">
    <property type="protein sequence ID" value="CAG6630141.1"/>
    <property type="molecule type" value="Transcribed_RNA"/>
</dbReference>